<evidence type="ECO:0000256" key="8">
    <source>
        <dbReference type="ARBA" id="ARBA00049244"/>
    </source>
</evidence>
<sequence length="326" mass="37920">MKSLNEDLKTGNFKQIYLLYGEEAYLKKQYKERFVKAIVPEGDTMNYSYFEGKNTNQKEIIDLSETMPFFAEKRLIVLENTGFFKNAAPELAEYVKDMPETTHLIFVEEEIDKRGKLYKAVKACGHIVELKRQDESTLIRWILGIVKKEGKQISESAVRYFIAKVGDDMEKIQRELEKLFCFCMERSEITVADIDEICSTQITNHIFDMVDAVANKQQKKALDYYYNLLALKEPPMRILYLLTRQFKLLLEVKELERLGYGQKDMASKAGLMPFLVGKYRTQAKAFRRSELRQIVEAGVQTEENVKTGRMGDVLSVELFLVKYSHK</sequence>
<dbReference type="NCBIfam" id="TIGR01128">
    <property type="entry name" value="holA"/>
    <property type="match status" value="1"/>
</dbReference>
<dbReference type="GO" id="GO:0003887">
    <property type="term" value="F:DNA-directed DNA polymerase activity"/>
    <property type="evidence" value="ECO:0007669"/>
    <property type="project" value="UniProtKB-EC"/>
</dbReference>
<dbReference type="Gene3D" id="3.40.50.300">
    <property type="entry name" value="P-loop containing nucleotide triphosphate hydrolases"/>
    <property type="match status" value="1"/>
</dbReference>
<keyword evidence="5" id="KW-0235">DNA replication</keyword>
<feature type="domain" description="DNA polymerase III delta N-terminal" evidence="9">
    <location>
        <begin position="17"/>
        <end position="130"/>
    </location>
</feature>
<evidence type="ECO:0000313" key="11">
    <source>
        <dbReference type="EMBL" id="MCB7388304.1"/>
    </source>
</evidence>
<evidence type="ECO:0000256" key="3">
    <source>
        <dbReference type="ARBA" id="ARBA00022679"/>
    </source>
</evidence>
<dbReference type="EMBL" id="JAJCIS010000010">
    <property type="protein sequence ID" value="MCB7388304.1"/>
    <property type="molecule type" value="Genomic_DNA"/>
</dbReference>
<dbReference type="RefSeq" id="WP_066732728.1">
    <property type="nucleotide sequence ID" value="NZ_JAJCIQ010000010.1"/>
</dbReference>
<evidence type="ECO:0000256" key="6">
    <source>
        <dbReference type="ARBA" id="ARBA00022932"/>
    </source>
</evidence>
<dbReference type="Gene3D" id="1.20.272.10">
    <property type="match status" value="1"/>
</dbReference>
<organism evidence="11 12">
    <name type="scientific">Bariatricus massiliensis</name>
    <dbReference type="NCBI Taxonomy" id="1745713"/>
    <lineage>
        <taxon>Bacteria</taxon>
        <taxon>Bacillati</taxon>
        <taxon>Bacillota</taxon>
        <taxon>Clostridia</taxon>
        <taxon>Lachnospirales</taxon>
        <taxon>Lachnospiraceae</taxon>
        <taxon>Bariatricus</taxon>
    </lineage>
</organism>
<dbReference type="EC" id="2.7.7.7" evidence="1"/>
<dbReference type="InterPro" id="IPR005790">
    <property type="entry name" value="DNA_polIII_delta"/>
</dbReference>
<dbReference type="Proteomes" id="UP001299546">
    <property type="component" value="Unassembled WGS sequence"/>
</dbReference>
<reference evidence="11 12" key="1">
    <citation type="submission" date="2021-10" db="EMBL/GenBank/DDBJ databases">
        <title>Collection of gut derived symbiotic bacterial strains cultured from healthy donors.</title>
        <authorList>
            <person name="Lin H."/>
            <person name="Littmann E."/>
            <person name="Kohout C."/>
            <person name="Pamer E.G."/>
        </authorList>
    </citation>
    <scope>NUCLEOTIDE SEQUENCE [LARGE SCALE GENOMIC DNA]</scope>
    <source>
        <strain evidence="11 12">DFI.1.165</strain>
    </source>
</reference>
<evidence type="ECO:0000256" key="4">
    <source>
        <dbReference type="ARBA" id="ARBA00022695"/>
    </source>
</evidence>
<dbReference type="Pfam" id="PF21694">
    <property type="entry name" value="DNA_pol3_delta_C"/>
    <property type="match status" value="1"/>
</dbReference>
<name>A0ABS8DIS5_9FIRM</name>
<evidence type="ECO:0000256" key="7">
    <source>
        <dbReference type="ARBA" id="ARBA00034754"/>
    </source>
</evidence>
<protein>
    <recommendedName>
        <fullName evidence="2">DNA polymerase III subunit delta</fullName>
        <ecNumber evidence="1">2.7.7.7</ecNumber>
    </recommendedName>
</protein>
<accession>A0ABS8DIS5</accession>
<dbReference type="PANTHER" id="PTHR34388:SF1">
    <property type="entry name" value="DNA POLYMERASE III SUBUNIT DELTA"/>
    <property type="match status" value="1"/>
</dbReference>
<evidence type="ECO:0000256" key="1">
    <source>
        <dbReference type="ARBA" id="ARBA00012417"/>
    </source>
</evidence>
<proteinExistence type="inferred from homology"/>
<dbReference type="PANTHER" id="PTHR34388">
    <property type="entry name" value="DNA POLYMERASE III SUBUNIT DELTA"/>
    <property type="match status" value="1"/>
</dbReference>
<comment type="similarity">
    <text evidence="7">Belongs to the DNA polymerase HolA subunit family.</text>
</comment>
<dbReference type="SUPFAM" id="SSF52540">
    <property type="entry name" value="P-loop containing nucleoside triphosphate hydrolases"/>
    <property type="match status" value="1"/>
</dbReference>
<dbReference type="Pfam" id="PF06144">
    <property type="entry name" value="DNA_pol3_delta"/>
    <property type="match status" value="1"/>
</dbReference>
<keyword evidence="3 11" id="KW-0808">Transferase</keyword>
<comment type="catalytic activity">
    <reaction evidence="8">
        <text>DNA(n) + a 2'-deoxyribonucleoside 5'-triphosphate = DNA(n+1) + diphosphate</text>
        <dbReference type="Rhea" id="RHEA:22508"/>
        <dbReference type="Rhea" id="RHEA-COMP:17339"/>
        <dbReference type="Rhea" id="RHEA-COMP:17340"/>
        <dbReference type="ChEBI" id="CHEBI:33019"/>
        <dbReference type="ChEBI" id="CHEBI:61560"/>
        <dbReference type="ChEBI" id="CHEBI:173112"/>
        <dbReference type="EC" id="2.7.7.7"/>
    </reaction>
</comment>
<dbReference type="InterPro" id="IPR008921">
    <property type="entry name" value="DNA_pol3_clamp-load_cplx_C"/>
</dbReference>
<feature type="domain" description="DNA polymerase III delta subunit-like C-terminal" evidence="10">
    <location>
        <begin position="204"/>
        <end position="323"/>
    </location>
</feature>
<evidence type="ECO:0000259" key="10">
    <source>
        <dbReference type="Pfam" id="PF21694"/>
    </source>
</evidence>
<dbReference type="InterPro" id="IPR010372">
    <property type="entry name" value="DNA_pol3_delta_N"/>
</dbReference>
<gene>
    <name evidence="11" type="primary">holA</name>
    <name evidence="11" type="ORF">LIZ65_13525</name>
</gene>
<dbReference type="Gene3D" id="1.10.8.60">
    <property type="match status" value="1"/>
</dbReference>
<evidence type="ECO:0000256" key="2">
    <source>
        <dbReference type="ARBA" id="ARBA00017703"/>
    </source>
</evidence>
<keyword evidence="6" id="KW-0239">DNA-directed DNA polymerase</keyword>
<evidence type="ECO:0000313" key="12">
    <source>
        <dbReference type="Proteomes" id="UP001299546"/>
    </source>
</evidence>
<keyword evidence="12" id="KW-1185">Reference proteome</keyword>
<dbReference type="SUPFAM" id="SSF48019">
    <property type="entry name" value="post-AAA+ oligomerization domain-like"/>
    <property type="match status" value="1"/>
</dbReference>
<comment type="caution">
    <text evidence="11">The sequence shown here is derived from an EMBL/GenBank/DDBJ whole genome shotgun (WGS) entry which is preliminary data.</text>
</comment>
<dbReference type="InterPro" id="IPR048466">
    <property type="entry name" value="DNA_pol3_delta-like_C"/>
</dbReference>
<keyword evidence="4 11" id="KW-0548">Nucleotidyltransferase</keyword>
<dbReference type="InterPro" id="IPR027417">
    <property type="entry name" value="P-loop_NTPase"/>
</dbReference>
<evidence type="ECO:0000259" key="9">
    <source>
        <dbReference type="Pfam" id="PF06144"/>
    </source>
</evidence>
<evidence type="ECO:0000256" key="5">
    <source>
        <dbReference type="ARBA" id="ARBA00022705"/>
    </source>
</evidence>